<comment type="caution">
    <text evidence="1">The sequence shown here is derived from an EMBL/GenBank/DDBJ whole genome shotgun (WGS) entry which is preliminary data.</text>
</comment>
<keyword evidence="2" id="KW-1185">Reference proteome</keyword>
<dbReference type="GO" id="GO:0009306">
    <property type="term" value="P:protein secretion"/>
    <property type="evidence" value="ECO:0007669"/>
    <property type="project" value="InterPro"/>
</dbReference>
<evidence type="ECO:0000313" key="1">
    <source>
        <dbReference type="EMBL" id="ORW71957.1"/>
    </source>
</evidence>
<dbReference type="AlphaFoldDB" id="A0AAJ3TVB5"/>
<gene>
    <name evidence="1" type="ORF">AWC23_11905</name>
</gene>
<dbReference type="InterPro" id="IPR022536">
    <property type="entry name" value="EspC"/>
</dbReference>
<evidence type="ECO:0000313" key="2">
    <source>
        <dbReference type="Proteomes" id="UP000193387"/>
    </source>
</evidence>
<reference evidence="1 2" key="1">
    <citation type="submission" date="2016-01" db="EMBL/GenBank/DDBJ databases">
        <title>The new phylogeny of the genus Mycobacterium.</title>
        <authorList>
            <person name="Tarcisio F."/>
            <person name="Conor M."/>
            <person name="Antonella G."/>
            <person name="Elisabetta G."/>
            <person name="Giulia F.S."/>
            <person name="Sara T."/>
            <person name="Anna F."/>
            <person name="Clotilde B."/>
            <person name="Roberto B."/>
            <person name="Veronica D.S."/>
            <person name="Fabio R."/>
            <person name="Monica P."/>
            <person name="Olivier J."/>
            <person name="Enrico T."/>
            <person name="Nicola S."/>
        </authorList>
    </citation>
    <scope>NUCLEOTIDE SEQUENCE [LARGE SCALE GENOMIC DNA]</scope>
    <source>
        <strain evidence="1 2">DSM 44616</strain>
    </source>
</reference>
<proteinExistence type="predicted"/>
<dbReference type="Pfam" id="PF10824">
    <property type="entry name" value="T7SS_ESX_EspC"/>
    <property type="match status" value="1"/>
</dbReference>
<accession>A0AAJ3TVB5</accession>
<sequence>MRFDRGTRPSASETFNARTEVDVASTYRVADQFQTAAELIDGAVAGHLTRLAFGGTTAGRAHTASGDTLRGLLERLAAELSQWSRACSEIAVALRASADGYADAELYAAARIA</sequence>
<dbReference type="RefSeq" id="WP_085255553.1">
    <property type="nucleotide sequence ID" value="NZ_AP022573.1"/>
</dbReference>
<organism evidence="1 2">
    <name type="scientific">Mycobacterium saskatchewanense</name>
    <dbReference type="NCBI Taxonomy" id="220927"/>
    <lineage>
        <taxon>Bacteria</taxon>
        <taxon>Bacillati</taxon>
        <taxon>Actinomycetota</taxon>
        <taxon>Actinomycetes</taxon>
        <taxon>Mycobacteriales</taxon>
        <taxon>Mycobacteriaceae</taxon>
        <taxon>Mycobacterium</taxon>
        <taxon>Mycobacterium simiae complex</taxon>
    </lineage>
</organism>
<dbReference type="EMBL" id="LQPR01000026">
    <property type="protein sequence ID" value="ORW71957.1"/>
    <property type="molecule type" value="Genomic_DNA"/>
</dbReference>
<protein>
    <recommendedName>
        <fullName evidence="3">ESX-1 secretion-associated protein</fullName>
    </recommendedName>
</protein>
<evidence type="ECO:0008006" key="3">
    <source>
        <dbReference type="Google" id="ProtNLM"/>
    </source>
</evidence>
<dbReference type="Proteomes" id="UP000193387">
    <property type="component" value="Unassembled WGS sequence"/>
</dbReference>
<name>A0AAJ3TVB5_9MYCO</name>